<dbReference type="InterPro" id="IPR028149">
    <property type="entry name" value="Tantalus-like"/>
</dbReference>
<organism evidence="4 5">
    <name type="scientific">Anabas testudineus</name>
    <name type="common">Climbing perch</name>
    <name type="synonym">Anthias testudineus</name>
    <dbReference type="NCBI Taxonomy" id="64144"/>
    <lineage>
        <taxon>Eukaryota</taxon>
        <taxon>Metazoa</taxon>
        <taxon>Chordata</taxon>
        <taxon>Craniata</taxon>
        <taxon>Vertebrata</taxon>
        <taxon>Euteleostomi</taxon>
        <taxon>Actinopterygii</taxon>
        <taxon>Neopterygii</taxon>
        <taxon>Teleostei</taxon>
        <taxon>Neoteleostei</taxon>
        <taxon>Acanthomorphata</taxon>
        <taxon>Anabantaria</taxon>
        <taxon>Anabantiformes</taxon>
        <taxon>Anabantoidei</taxon>
        <taxon>Anabantidae</taxon>
        <taxon>Anabas</taxon>
    </lineage>
</organism>
<dbReference type="GeneTree" id="ENSGT00520000055626"/>
<evidence type="ECO:0000256" key="2">
    <source>
        <dbReference type="SAM" id="MobiDB-lite"/>
    </source>
</evidence>
<dbReference type="Proteomes" id="UP000265040">
    <property type="component" value="Chromosome 12"/>
</dbReference>
<protein>
    <recommendedName>
        <fullName evidence="3">Tantalus-like domain-containing protein</fullName>
    </recommendedName>
</protein>
<name>A0A7N6AQX3_ANATE</name>
<feature type="region of interest" description="Disordered" evidence="2">
    <location>
        <begin position="1"/>
        <end position="58"/>
    </location>
</feature>
<reference evidence="4" key="2">
    <citation type="submission" date="2025-08" db="UniProtKB">
        <authorList>
            <consortium name="Ensembl"/>
        </authorList>
    </citation>
    <scope>IDENTIFICATION</scope>
</reference>
<feature type="compositionally biased region" description="Polar residues" evidence="2">
    <location>
        <begin position="352"/>
        <end position="366"/>
    </location>
</feature>
<dbReference type="InParanoid" id="A0A7N6AQX3"/>
<proteinExistence type="predicted"/>
<evidence type="ECO:0000313" key="5">
    <source>
        <dbReference type="Proteomes" id="UP000265040"/>
    </source>
</evidence>
<feature type="compositionally biased region" description="Low complexity" evidence="2">
    <location>
        <begin position="322"/>
        <end position="351"/>
    </location>
</feature>
<evidence type="ECO:0000259" key="3">
    <source>
        <dbReference type="Pfam" id="PF15386"/>
    </source>
</evidence>
<dbReference type="PANTHER" id="PTHR14522:SF2">
    <property type="entry name" value="PROLINE-RICH PROTEIN 14"/>
    <property type="match status" value="1"/>
</dbReference>
<feature type="compositionally biased region" description="Low complexity" evidence="2">
    <location>
        <begin position="217"/>
        <end position="227"/>
    </location>
</feature>
<evidence type="ECO:0000313" key="4">
    <source>
        <dbReference type="Ensembl" id="ENSATEP00000050376.1"/>
    </source>
</evidence>
<keyword evidence="5" id="KW-1185">Reference proteome</keyword>
<reference evidence="4" key="1">
    <citation type="submission" date="2021-04" db="EMBL/GenBank/DDBJ databases">
        <authorList>
            <consortium name="Wellcome Sanger Institute Data Sharing"/>
        </authorList>
    </citation>
    <scope>NUCLEOTIDE SEQUENCE [LARGE SCALE GENOMIC DNA]</scope>
</reference>
<keyword evidence="1" id="KW-0597">Phosphoprotein</keyword>
<evidence type="ECO:0000256" key="1">
    <source>
        <dbReference type="ARBA" id="ARBA00022553"/>
    </source>
</evidence>
<dbReference type="RefSeq" id="XP_026210783.1">
    <property type="nucleotide sequence ID" value="XM_026354998.1"/>
</dbReference>
<feature type="domain" description="Tantalus-like" evidence="3">
    <location>
        <begin position="633"/>
        <end position="690"/>
    </location>
</feature>
<dbReference type="InterPro" id="IPR026320">
    <property type="entry name" value="PRR14"/>
</dbReference>
<sequence length="763" mass="82930">MLAQPLSDHDQGGRGLTCMTLPPGLPLADSVSDMPTGLSFPAPHPPSTSSSSSRSFFPVTPSSSTPLAPILRSPPSLNFLTSTPAPQPLLPAPSLPLSISSSTPYMSLPPVATSHPSSSSSHSPPLISSNYPSSVFLSPSHHPSPLAPVLLSSTSFPHSSSSSSPLLHPSLHTSPPTVPPSLFPSMPPLLTLPHVCSASLPLRFYCPPPPPISSVSSPSPLAFATPSPTSPLSPSPPHTSVFPPISPTLHPPPPPPVCCPCSSLLPRLLSAHRLEVRRLLRGALASLGRRLDSLERRTRKKGMKRRSTQGGESLAAFRSSCSHSPTPTPAVASSSSSSSSSDENSSTLALSPSFSQSEQKSISTGQEEFIVRKRRRKNCSHEYKEEEDAGRFVEQMRGAYRGGSGEDEVLLSLHDFNHKRSEQGRISQSQKAFTVVRQNGYSISDLSSQHALHLLQSVQSGWTSNQSEAFCASFSQWHFSDFTPPGSLSPNQIFSRLWLCSSSFSSASILLLSAVSTETVSEFMWSGGSPQWPLKDLTAPPSLSIDHCYGRPPTSSLNFSARRQQKQRANHITQRLHKQRSLPPPSCSANGLSPLVPADHLASGPKFINTDAECSKRVSLIRIRRATPRETLLTPMGLPKVKRLKKKEFSLEEIYTNKNYKSPTTNRSLETIFEEPREKDGVLLLIGQQRRRRLLLFPDFTQPRKRKRAQGAGVPVSMVPRKRVARRHCHGDSTGDDDIDLDVMLVERLSALEDFMTQQGLDV</sequence>
<dbReference type="OrthoDB" id="6163216at2759"/>
<dbReference type="Pfam" id="PF15386">
    <property type="entry name" value="Tantalus"/>
    <property type="match status" value="1"/>
</dbReference>
<dbReference type="PANTHER" id="PTHR14522">
    <property type="entry name" value="EMO2-RELATED"/>
    <property type="match status" value="1"/>
</dbReference>
<feature type="region of interest" description="Disordered" evidence="2">
    <location>
        <begin position="217"/>
        <end position="247"/>
    </location>
</feature>
<reference evidence="4" key="3">
    <citation type="submission" date="2025-09" db="UniProtKB">
        <authorList>
            <consortium name="Ensembl"/>
        </authorList>
    </citation>
    <scope>IDENTIFICATION</scope>
</reference>
<accession>A0A7N6AQX3</accession>
<dbReference type="GeneID" id="113158779"/>
<feature type="region of interest" description="Disordered" evidence="2">
    <location>
        <begin position="295"/>
        <end position="366"/>
    </location>
</feature>
<feature type="compositionally biased region" description="Basic residues" evidence="2">
    <location>
        <begin position="297"/>
        <end position="307"/>
    </location>
</feature>
<dbReference type="AlphaFoldDB" id="A0A7N6AQX3"/>
<dbReference type="Ensembl" id="ENSATET00000039888.2">
    <property type="protein sequence ID" value="ENSATEP00000050376.1"/>
    <property type="gene ID" value="ENSATEG00000025901.2"/>
</dbReference>
<feature type="compositionally biased region" description="Pro residues" evidence="2">
    <location>
        <begin position="228"/>
        <end position="237"/>
    </location>
</feature>
<feature type="compositionally biased region" description="Low complexity" evidence="2">
    <location>
        <begin position="47"/>
        <end position="58"/>
    </location>
</feature>